<organism evidence="1 2">
    <name type="scientific">Protopolystoma xenopodis</name>
    <dbReference type="NCBI Taxonomy" id="117903"/>
    <lineage>
        <taxon>Eukaryota</taxon>
        <taxon>Metazoa</taxon>
        <taxon>Spiralia</taxon>
        <taxon>Lophotrochozoa</taxon>
        <taxon>Platyhelminthes</taxon>
        <taxon>Monogenea</taxon>
        <taxon>Polyopisthocotylea</taxon>
        <taxon>Polystomatidea</taxon>
        <taxon>Polystomatidae</taxon>
        <taxon>Protopolystoma</taxon>
    </lineage>
</organism>
<keyword evidence="2" id="KW-1185">Reference proteome</keyword>
<evidence type="ECO:0000313" key="1">
    <source>
        <dbReference type="EMBL" id="VEL41298.1"/>
    </source>
</evidence>
<dbReference type="AlphaFoldDB" id="A0A3S5CV72"/>
<proteinExistence type="predicted"/>
<name>A0A3S5CV72_9PLAT</name>
<sequence>MVDRFSAQASHRFLPSTLLLPDRWPGPSTQTNSVGPPINQSMYMPFQPIGASSVELVLHLSALGGVVISTGQASQAVVIATRVFVHY</sequence>
<reference evidence="1" key="1">
    <citation type="submission" date="2018-11" db="EMBL/GenBank/DDBJ databases">
        <authorList>
            <consortium name="Pathogen Informatics"/>
        </authorList>
    </citation>
    <scope>NUCLEOTIDE SEQUENCE</scope>
</reference>
<dbReference type="EMBL" id="CAAALY010268759">
    <property type="protein sequence ID" value="VEL41298.1"/>
    <property type="molecule type" value="Genomic_DNA"/>
</dbReference>
<accession>A0A3S5CV72</accession>
<gene>
    <name evidence="1" type="ORF">PXEA_LOCUS34738</name>
</gene>
<protein>
    <submittedName>
        <fullName evidence="1">Uncharacterized protein</fullName>
    </submittedName>
</protein>
<dbReference type="Proteomes" id="UP000784294">
    <property type="component" value="Unassembled WGS sequence"/>
</dbReference>
<comment type="caution">
    <text evidence="1">The sequence shown here is derived from an EMBL/GenBank/DDBJ whole genome shotgun (WGS) entry which is preliminary data.</text>
</comment>
<evidence type="ECO:0000313" key="2">
    <source>
        <dbReference type="Proteomes" id="UP000784294"/>
    </source>
</evidence>